<reference evidence="1 2" key="1">
    <citation type="submission" date="2019-04" db="EMBL/GenBank/DDBJ databases">
        <title>Complete genome sequence of Pantoea bacteriophage vB_PagS_AAS21.</title>
        <authorList>
            <person name="Truncaite L."/>
            <person name="Simoliuniene M."/>
            <person name="Zajanckauskaite A."/>
            <person name="Meskys R."/>
            <person name="Simoliunas E."/>
        </authorList>
    </citation>
    <scope>NUCLEOTIDE SEQUENCE [LARGE SCALE GENOMIC DNA]</scope>
</reference>
<proteinExistence type="predicted"/>
<dbReference type="EMBL" id="MK770119">
    <property type="protein sequence ID" value="QCW23907.1"/>
    <property type="molecule type" value="Genomic_DNA"/>
</dbReference>
<dbReference type="Proteomes" id="UP000308921">
    <property type="component" value="Segment"/>
</dbReference>
<evidence type="ECO:0000313" key="2">
    <source>
        <dbReference type="Proteomes" id="UP000308921"/>
    </source>
</evidence>
<evidence type="ECO:0000313" key="1">
    <source>
        <dbReference type="EMBL" id="QCW23907.1"/>
    </source>
</evidence>
<accession>A0A4Y5P1T0</accession>
<sequence>MSTDKEAVQEMIANGTLVNRISGNLSDQMVTFTIKNPDTHRVIPIERLQEMAKTGYASSDEIQTIAKAILMMARRY</sequence>
<keyword evidence="2" id="KW-1185">Reference proteome</keyword>
<name>A0A4Y5P1T0_9CAUD</name>
<gene>
    <name evidence="1" type="ORF">AAS21_gp169</name>
</gene>
<protein>
    <submittedName>
        <fullName evidence="1">Uncharacterized protein</fullName>
    </submittedName>
</protein>
<organism evidence="1 2">
    <name type="scientific">Pantoea phage vB_PagS_AAS21</name>
    <dbReference type="NCBI Taxonomy" id="2575261"/>
    <lineage>
        <taxon>Viruses</taxon>
        <taxon>Duplodnaviria</taxon>
        <taxon>Heunggongvirae</taxon>
        <taxon>Uroviricota</taxon>
        <taxon>Caudoviricetes</taxon>
        <taxon>Demerecviridae</taxon>
        <taxon>Keyvirus</taxon>
        <taxon>Keyvirus AAS21</taxon>
    </lineage>
</organism>